<dbReference type="EMBL" id="CM001217">
    <property type="protein sequence ID" value="AES60921.1"/>
    <property type="molecule type" value="Genomic_DNA"/>
</dbReference>
<dbReference type="PANTHER" id="PTHR13774:SF17">
    <property type="entry name" value="PHENAZINE BIOSYNTHESIS-LIKE DOMAIN-CONTAINING PROTEIN"/>
    <property type="match status" value="1"/>
</dbReference>
<reference evidence="3 6" key="2">
    <citation type="journal article" date="2014" name="BMC Genomics">
        <title>An improved genome release (version Mt4.0) for the model legume Medicago truncatula.</title>
        <authorList>
            <person name="Tang H."/>
            <person name="Krishnakumar V."/>
            <person name="Bidwell S."/>
            <person name="Rosen B."/>
            <person name="Chan A."/>
            <person name="Zhou S."/>
            <person name="Gentzbittel L."/>
            <person name="Childs K.L."/>
            <person name="Yandell M."/>
            <person name="Gundlach H."/>
            <person name="Mayer K.F."/>
            <person name="Schwartz D.C."/>
            <person name="Town C.D."/>
        </authorList>
    </citation>
    <scope>GENOME REANNOTATION</scope>
    <source>
        <strain evidence="5 6">cv. Jemalong A17</strain>
    </source>
</reference>
<comment type="similarity">
    <text evidence="1">Belongs to the PhzF family.</text>
</comment>
<keyword evidence="2 4" id="KW-0413">Isomerase</keyword>
<keyword evidence="6" id="KW-1185">Reference proteome</keyword>
<dbReference type="OrthoDB" id="75169at2759"/>
<dbReference type="GO" id="GO:0016853">
    <property type="term" value="F:isomerase activity"/>
    <property type="evidence" value="ECO:0000318"/>
    <property type="project" value="GO_Central"/>
</dbReference>
<dbReference type="GO" id="GO:0102943">
    <property type="term" value="F:trans-2,3-dihydro-3-hydroxy-anthranilate isomerase activity"/>
    <property type="evidence" value="ECO:0007669"/>
    <property type="project" value="UniProtKB-EC"/>
</dbReference>
<dbReference type="OMA" id="MIQVDAF"/>
<dbReference type="Proteomes" id="UP000265566">
    <property type="component" value="Chromosome 1"/>
</dbReference>
<accession>G7IEF2</accession>
<organism evidence="3 6">
    <name type="scientific">Medicago truncatula</name>
    <name type="common">Barrel medic</name>
    <name type="synonym">Medicago tribuloides</name>
    <dbReference type="NCBI Taxonomy" id="3880"/>
    <lineage>
        <taxon>Eukaryota</taxon>
        <taxon>Viridiplantae</taxon>
        <taxon>Streptophyta</taxon>
        <taxon>Embryophyta</taxon>
        <taxon>Tracheophyta</taxon>
        <taxon>Spermatophyta</taxon>
        <taxon>Magnoliopsida</taxon>
        <taxon>eudicotyledons</taxon>
        <taxon>Gunneridae</taxon>
        <taxon>Pentapetalae</taxon>
        <taxon>rosids</taxon>
        <taxon>fabids</taxon>
        <taxon>Fabales</taxon>
        <taxon>Fabaceae</taxon>
        <taxon>Papilionoideae</taxon>
        <taxon>50 kb inversion clade</taxon>
        <taxon>NPAAA clade</taxon>
        <taxon>Hologalegina</taxon>
        <taxon>IRL clade</taxon>
        <taxon>Trifolieae</taxon>
        <taxon>Medicago</taxon>
    </lineage>
</organism>
<evidence type="ECO:0000313" key="4">
    <source>
        <dbReference type="EMBL" id="RHN80200.1"/>
    </source>
</evidence>
<proteinExistence type="inferred from homology"/>
<dbReference type="Gramene" id="rna4098">
    <property type="protein sequence ID" value="RHN80200.1"/>
    <property type="gene ID" value="gene4098"/>
</dbReference>
<dbReference type="PaxDb" id="3880-AES60921"/>
<dbReference type="Pfam" id="PF02567">
    <property type="entry name" value="PhzC-PhzF"/>
    <property type="match status" value="1"/>
</dbReference>
<reference evidence="5" key="3">
    <citation type="submission" date="2015-04" db="UniProtKB">
        <authorList>
            <consortium name="EnsemblPlants"/>
        </authorList>
    </citation>
    <scope>IDENTIFICATION</scope>
    <source>
        <strain evidence="5">cv. Jemalong A17</strain>
    </source>
</reference>
<dbReference type="HOGENOM" id="CLU_048756_2_1_1"/>
<dbReference type="Gene3D" id="3.10.310.10">
    <property type="entry name" value="Diaminopimelate Epimerase, Chain A, domain 1"/>
    <property type="match status" value="2"/>
</dbReference>
<dbReference type="EMBL" id="PSQE01000001">
    <property type="protein sequence ID" value="RHN80200.1"/>
    <property type="molecule type" value="Genomic_DNA"/>
</dbReference>
<dbReference type="PIRSF" id="PIRSF016184">
    <property type="entry name" value="PhzC_PhzF"/>
    <property type="match status" value="1"/>
</dbReference>
<evidence type="ECO:0000256" key="2">
    <source>
        <dbReference type="ARBA" id="ARBA00023235"/>
    </source>
</evidence>
<reference evidence="3 6" key="1">
    <citation type="journal article" date="2011" name="Nature">
        <title>The Medicago genome provides insight into the evolution of rhizobial symbioses.</title>
        <authorList>
            <person name="Young N.D."/>
            <person name="Debelle F."/>
            <person name="Oldroyd G.E."/>
            <person name="Geurts R."/>
            <person name="Cannon S.B."/>
            <person name="Udvardi M.K."/>
            <person name="Benedito V.A."/>
            <person name="Mayer K.F."/>
            <person name="Gouzy J."/>
            <person name="Schoof H."/>
            <person name="Van de Peer Y."/>
            <person name="Proost S."/>
            <person name="Cook D.R."/>
            <person name="Meyers B.C."/>
            <person name="Spannagl M."/>
            <person name="Cheung F."/>
            <person name="De Mita S."/>
            <person name="Krishnakumar V."/>
            <person name="Gundlach H."/>
            <person name="Zhou S."/>
            <person name="Mudge J."/>
            <person name="Bharti A.K."/>
            <person name="Murray J.D."/>
            <person name="Naoumkina M.A."/>
            <person name="Rosen B."/>
            <person name="Silverstein K.A."/>
            <person name="Tang H."/>
            <person name="Rombauts S."/>
            <person name="Zhao P.X."/>
            <person name="Zhou P."/>
            <person name="Barbe V."/>
            <person name="Bardou P."/>
            <person name="Bechner M."/>
            <person name="Bellec A."/>
            <person name="Berger A."/>
            <person name="Berges H."/>
            <person name="Bidwell S."/>
            <person name="Bisseling T."/>
            <person name="Choisne N."/>
            <person name="Couloux A."/>
            <person name="Denny R."/>
            <person name="Deshpande S."/>
            <person name="Dai X."/>
            <person name="Doyle J.J."/>
            <person name="Dudez A.M."/>
            <person name="Farmer A.D."/>
            <person name="Fouteau S."/>
            <person name="Franken C."/>
            <person name="Gibelin C."/>
            <person name="Gish J."/>
            <person name="Goldstein S."/>
            <person name="Gonzalez A.J."/>
            <person name="Green P.J."/>
            <person name="Hallab A."/>
            <person name="Hartog M."/>
            <person name="Hua A."/>
            <person name="Humphray S.J."/>
            <person name="Jeong D.H."/>
            <person name="Jing Y."/>
            <person name="Jocker A."/>
            <person name="Kenton S.M."/>
            <person name="Kim D.J."/>
            <person name="Klee K."/>
            <person name="Lai H."/>
            <person name="Lang C."/>
            <person name="Lin S."/>
            <person name="Macmil S.L."/>
            <person name="Magdelenat G."/>
            <person name="Matthews L."/>
            <person name="McCorrison J."/>
            <person name="Monaghan E.L."/>
            <person name="Mun J.H."/>
            <person name="Najar F.Z."/>
            <person name="Nicholson C."/>
            <person name="Noirot C."/>
            <person name="O'Bleness M."/>
            <person name="Paule C.R."/>
            <person name="Poulain J."/>
            <person name="Prion F."/>
            <person name="Qin B."/>
            <person name="Qu C."/>
            <person name="Retzel E.F."/>
            <person name="Riddle C."/>
            <person name="Sallet E."/>
            <person name="Samain S."/>
            <person name="Samson N."/>
            <person name="Sanders I."/>
            <person name="Saurat O."/>
            <person name="Scarpelli C."/>
            <person name="Schiex T."/>
            <person name="Segurens B."/>
            <person name="Severin A.J."/>
            <person name="Sherrier D.J."/>
            <person name="Shi R."/>
            <person name="Sims S."/>
            <person name="Singer S.R."/>
            <person name="Sinharoy S."/>
            <person name="Sterck L."/>
            <person name="Viollet A."/>
            <person name="Wang B.B."/>
            <person name="Wang K."/>
            <person name="Wang M."/>
            <person name="Wang X."/>
            <person name="Warfsmann J."/>
            <person name="Weissenbach J."/>
            <person name="White D.D."/>
            <person name="White J.D."/>
            <person name="Wiley G.B."/>
            <person name="Wincker P."/>
            <person name="Xing Y."/>
            <person name="Yang L."/>
            <person name="Yao Z."/>
            <person name="Ying F."/>
            <person name="Zhai J."/>
            <person name="Zhou L."/>
            <person name="Zuber A."/>
            <person name="Denarie J."/>
            <person name="Dixon R.A."/>
            <person name="May G.D."/>
            <person name="Schwartz D.C."/>
            <person name="Rogers J."/>
            <person name="Quetier F."/>
            <person name="Town C.D."/>
            <person name="Roe B.A."/>
        </authorList>
    </citation>
    <scope>NUCLEOTIDE SEQUENCE [LARGE SCALE GENOMIC DNA]</scope>
    <source>
        <strain evidence="3">A17</strain>
        <strain evidence="5 6">cv. Jemalong A17</strain>
    </source>
</reference>
<reference evidence="4" key="4">
    <citation type="journal article" date="2018" name="Nat. Plants">
        <title>Whole-genome landscape of Medicago truncatula symbiotic genes.</title>
        <authorList>
            <person name="Pecrix Y."/>
            <person name="Gamas P."/>
            <person name="Carrere S."/>
        </authorList>
    </citation>
    <scope>NUCLEOTIDE SEQUENCE</scope>
    <source>
        <tissue evidence="4">Leaves</tissue>
    </source>
</reference>
<dbReference type="NCBIfam" id="TIGR00654">
    <property type="entry name" value="PhzF_family"/>
    <property type="match status" value="1"/>
</dbReference>
<evidence type="ECO:0000313" key="3">
    <source>
        <dbReference type="EMBL" id="AES60921.1"/>
    </source>
</evidence>
<dbReference type="KEGG" id="mtr:11424432"/>
<dbReference type="Proteomes" id="UP000002051">
    <property type="component" value="Unassembled WGS sequence"/>
</dbReference>
<dbReference type="AlphaFoldDB" id="G7IEF2"/>
<gene>
    <name evidence="5" type="primary">11424432</name>
    <name evidence="3" type="ordered locus">MTR_1g072470</name>
    <name evidence="4" type="ORF">MtrunA17_Chr1g0185691</name>
</gene>
<sequence length="299" mass="32862">MPMSEKPVKYYVVDAFTELAFKGNPAAVCLLDQEKDDEWLQVLAAEFNINVTCYLIPVKGTTNPRFRLRWFTPIVEVNICAHATLAASHALFASGLVDNNVTIEFVTLSGMLTAKKISAINGTSDKKNLQNGKAKDVSYIELDFPADPITEFKFDDTWLISQALDGASIIDIKRTQIQDDLLVVVTSGKNVIEVQPQFDAIVKSPGRGIIVTGIAPPESGFDFYSRFFCPKFGVNEDPVCGSAHCGLASYWSKKLGKCDLKAYQASARGGILNIHIDEQKQRVFLRGKAVTVMEGCVLV</sequence>
<dbReference type="PANTHER" id="PTHR13774">
    <property type="entry name" value="PHENAZINE BIOSYNTHESIS PROTEIN"/>
    <property type="match status" value="1"/>
</dbReference>
<evidence type="ECO:0000256" key="1">
    <source>
        <dbReference type="ARBA" id="ARBA00008270"/>
    </source>
</evidence>
<dbReference type="STRING" id="3880.G7IEF2"/>
<dbReference type="EnsemblPlants" id="AES60921">
    <property type="protein sequence ID" value="AES60921"/>
    <property type="gene ID" value="MTR_1g072470"/>
</dbReference>
<dbReference type="InterPro" id="IPR003719">
    <property type="entry name" value="Phenazine_PhzF-like"/>
</dbReference>
<protein>
    <submittedName>
        <fullName evidence="3">Phenazine biosynthesis PhzC/PhzF family protein</fullName>
    </submittedName>
    <submittedName>
        <fullName evidence="4">Putative trans-2,3-dihydro-3-hydroxyanthranilate isomerase</fullName>
        <ecNumber evidence="4">5.3.3.17</ecNumber>
    </submittedName>
</protein>
<dbReference type="SUPFAM" id="SSF54506">
    <property type="entry name" value="Diaminopimelate epimerase-like"/>
    <property type="match status" value="1"/>
</dbReference>
<evidence type="ECO:0000313" key="6">
    <source>
        <dbReference type="Proteomes" id="UP000002051"/>
    </source>
</evidence>
<dbReference type="GO" id="GO:0005737">
    <property type="term" value="C:cytoplasm"/>
    <property type="evidence" value="ECO:0000318"/>
    <property type="project" value="GO_Central"/>
</dbReference>
<dbReference type="eggNOG" id="KOG3033">
    <property type="taxonomic scope" value="Eukaryota"/>
</dbReference>
<dbReference type="EC" id="5.3.3.17" evidence="4"/>
<evidence type="ECO:0000313" key="5">
    <source>
        <dbReference type="EnsemblPlants" id="AES60921"/>
    </source>
</evidence>
<name>G7IEF2_MEDTR</name>